<feature type="transmembrane region" description="Helical" evidence="9">
    <location>
        <begin position="547"/>
        <end position="570"/>
    </location>
</feature>
<keyword evidence="5 9" id="KW-0472">Membrane</keyword>
<comment type="subcellular location">
    <subcellularLocation>
        <location evidence="1">Membrane</location>
        <topology evidence="1">Multi-pass membrane protein</topology>
    </subcellularLocation>
</comment>
<dbReference type="PROSITE" id="PS50221">
    <property type="entry name" value="GAIN_B"/>
    <property type="match status" value="1"/>
</dbReference>
<dbReference type="InterPro" id="IPR057244">
    <property type="entry name" value="GAIN_B"/>
</dbReference>
<evidence type="ECO:0000256" key="3">
    <source>
        <dbReference type="ARBA" id="ARBA00022692"/>
    </source>
</evidence>
<protein>
    <submittedName>
        <fullName evidence="12">Latrophilin-like protein LAT-2</fullName>
    </submittedName>
</protein>
<organism evidence="12 13">
    <name type="scientific">Geodia barretti</name>
    <name type="common">Barrett's horny sponge</name>
    <dbReference type="NCBI Taxonomy" id="519541"/>
    <lineage>
        <taxon>Eukaryota</taxon>
        <taxon>Metazoa</taxon>
        <taxon>Porifera</taxon>
        <taxon>Demospongiae</taxon>
        <taxon>Heteroscleromorpha</taxon>
        <taxon>Tetractinellida</taxon>
        <taxon>Astrophorina</taxon>
        <taxon>Geodiidae</taxon>
        <taxon>Geodia</taxon>
    </lineage>
</organism>
<reference evidence="12" key="1">
    <citation type="submission" date="2023-03" db="EMBL/GenBank/DDBJ databases">
        <authorList>
            <person name="Steffen K."/>
            <person name="Cardenas P."/>
        </authorList>
    </citation>
    <scope>NUCLEOTIDE SEQUENCE</scope>
</reference>
<dbReference type="GO" id="GO:0007189">
    <property type="term" value="P:adenylate cyclase-activating G protein-coupled receptor signaling pathway"/>
    <property type="evidence" value="ECO:0007669"/>
    <property type="project" value="TreeGrafter"/>
</dbReference>
<feature type="transmembrane region" description="Helical" evidence="9">
    <location>
        <begin position="382"/>
        <end position="404"/>
    </location>
</feature>
<proteinExistence type="inferred from homology"/>
<feature type="compositionally biased region" description="Polar residues" evidence="8">
    <location>
        <begin position="692"/>
        <end position="715"/>
    </location>
</feature>
<evidence type="ECO:0000256" key="4">
    <source>
        <dbReference type="ARBA" id="ARBA00022989"/>
    </source>
</evidence>
<evidence type="ECO:0000256" key="9">
    <source>
        <dbReference type="SAM" id="Phobius"/>
    </source>
</evidence>
<dbReference type="PANTHER" id="PTHR12011">
    <property type="entry name" value="ADHESION G-PROTEIN COUPLED RECEPTOR"/>
    <property type="match status" value="1"/>
</dbReference>
<feature type="domain" description="G-protein coupled receptors family 2 profile 2" evidence="11">
    <location>
        <begin position="379"/>
        <end position="647"/>
    </location>
</feature>
<feature type="transmembrane region" description="Helical" evidence="9">
    <location>
        <begin position="462"/>
        <end position="495"/>
    </location>
</feature>
<dbReference type="Gene3D" id="1.20.1070.10">
    <property type="entry name" value="Rhodopsin 7-helix transmembrane proteins"/>
    <property type="match status" value="1"/>
</dbReference>
<evidence type="ECO:0000256" key="7">
    <source>
        <dbReference type="ARBA" id="ARBA00023180"/>
    </source>
</evidence>
<keyword evidence="13" id="KW-1185">Reference proteome</keyword>
<comment type="caution">
    <text evidence="12">The sequence shown here is derived from an EMBL/GenBank/DDBJ whole genome shotgun (WGS) entry which is preliminary data.</text>
</comment>
<dbReference type="InterPro" id="IPR000832">
    <property type="entry name" value="GPCR_2_secretin-like"/>
</dbReference>
<dbReference type="Pfam" id="PF00002">
    <property type="entry name" value="7tm_2"/>
    <property type="match status" value="1"/>
</dbReference>
<evidence type="ECO:0000259" key="10">
    <source>
        <dbReference type="PROSITE" id="PS50221"/>
    </source>
</evidence>
<dbReference type="AlphaFoldDB" id="A0AA35U033"/>
<dbReference type="InterPro" id="IPR017981">
    <property type="entry name" value="GPCR_2-like_7TM"/>
</dbReference>
<dbReference type="Gene3D" id="2.60.220.50">
    <property type="match status" value="1"/>
</dbReference>
<feature type="domain" description="GAIN-B" evidence="10">
    <location>
        <begin position="212"/>
        <end position="369"/>
    </location>
</feature>
<gene>
    <name evidence="12" type="ORF">GBAR_LOCUS31423</name>
</gene>
<evidence type="ECO:0000256" key="5">
    <source>
        <dbReference type="ARBA" id="ARBA00023136"/>
    </source>
</evidence>
<accession>A0AA35U033</accession>
<feature type="region of interest" description="Disordered" evidence="8">
    <location>
        <begin position="671"/>
        <end position="715"/>
    </location>
</feature>
<feature type="transmembrane region" description="Helical" evidence="9">
    <location>
        <begin position="591"/>
        <end position="617"/>
    </location>
</feature>
<dbReference type="EMBL" id="CASHTH010004466">
    <property type="protein sequence ID" value="CAI8057673.1"/>
    <property type="molecule type" value="Genomic_DNA"/>
</dbReference>
<dbReference type="PANTHER" id="PTHR12011:SF471">
    <property type="entry name" value="G-PROTEIN COUPLED RECEPTORS FAMILY 2 PROFILE 2 DOMAIN-CONTAINING PROTEIN"/>
    <property type="match status" value="1"/>
</dbReference>
<dbReference type="InterPro" id="IPR000203">
    <property type="entry name" value="GPS"/>
</dbReference>
<dbReference type="FunFam" id="1.20.1070.10:FF:000058">
    <property type="entry name" value="Adhesion G protein-coupled receptor F5"/>
    <property type="match status" value="1"/>
</dbReference>
<evidence type="ECO:0000259" key="11">
    <source>
        <dbReference type="PROSITE" id="PS50261"/>
    </source>
</evidence>
<evidence type="ECO:0000256" key="8">
    <source>
        <dbReference type="SAM" id="MobiDB-lite"/>
    </source>
</evidence>
<name>A0AA35U033_GEOBA</name>
<dbReference type="GO" id="GO:0005886">
    <property type="term" value="C:plasma membrane"/>
    <property type="evidence" value="ECO:0007669"/>
    <property type="project" value="TreeGrafter"/>
</dbReference>
<keyword evidence="4 9" id="KW-1133">Transmembrane helix</keyword>
<evidence type="ECO:0000313" key="13">
    <source>
        <dbReference type="Proteomes" id="UP001174909"/>
    </source>
</evidence>
<dbReference type="SMART" id="SM00303">
    <property type="entry name" value="GPS"/>
    <property type="match status" value="1"/>
</dbReference>
<dbReference type="GO" id="GO:0004930">
    <property type="term" value="F:G protein-coupled receptor activity"/>
    <property type="evidence" value="ECO:0007669"/>
    <property type="project" value="InterPro"/>
</dbReference>
<dbReference type="PROSITE" id="PS50261">
    <property type="entry name" value="G_PROTEIN_RECEP_F2_4"/>
    <property type="match status" value="1"/>
</dbReference>
<evidence type="ECO:0000313" key="12">
    <source>
        <dbReference type="EMBL" id="CAI8057673.1"/>
    </source>
</evidence>
<keyword evidence="7" id="KW-0325">Glycoprotein</keyword>
<evidence type="ECO:0000256" key="6">
    <source>
        <dbReference type="ARBA" id="ARBA00023157"/>
    </source>
</evidence>
<sequence length="743" mass="82697">MTLCLSRRICHCLSRRAKHNRLIDIEEQCRQLCVMPTRPVKSSPPMMGSLSGDMGVCNSVHGHYCRRHTMSGRSVDCARECRLQDNCPTLIEGILEGEFEGSDLDAAVAVMMEFRGQGAHRLPARDILMAHGSFYRVIESNSNAVISHLNNNNSQNLVSLFDDLLSDERQEEWAELQREGEPGQEVLERIETTVHLLGMSHQLQSLDIQLLDHFHYIGSNIEMNVECQDNKEYEYVFNRGLDKAALSVPETNSQGDKYCSRVIAASLSSNLGEFVSNDSNTMVDTDVMTVQTMEAVQGNKLSDITISLPSLNMSGNLSSIPVDCVFWNTNQSQWSTEGVELVSVTETHYVCRSTHLSSFAVLVNVKPLEGMSETEAMALSGVTYLGCGISIICILLTLLCMVVFRYSYCKDSFSEYLTGNISVHGRETLNKGVLLYIHFNLFLALLLALIIFVFGIETATHIKWLCATVAALLHYLFLCVFCWMLAEGILLYVLVVRAFTTNFKKWYYLLPFGWGTPLFIVAISLGLRYEYYGNNNYCWLSHDKGLVWSFVGPMLAIILVNSVILVLTMVSIARVRSKASKGTGSKNHTDIILTSAKSAIVLLPLLGITWIIGVFAVEQNTTVFAWIFTILNSLQGLMIFVLHILRNRKLRSKMGRRCGLIVQSEKSNYSSSTEYTSTDKREGAPVSMPSGCPSNGDISPSWKSHSGIQMNGSSASIQGTISNDYECQNFTVDFSKSSSSVPD</sequence>
<dbReference type="PRINTS" id="PR00249">
    <property type="entry name" value="GPCRSECRETIN"/>
</dbReference>
<comment type="similarity">
    <text evidence="2">Belongs to the G-protein coupled receptor 2 family. Adhesion G-protein coupled receptor (ADGR) subfamily.</text>
</comment>
<dbReference type="Proteomes" id="UP001174909">
    <property type="component" value="Unassembled WGS sequence"/>
</dbReference>
<keyword evidence="6" id="KW-1015">Disulfide bond</keyword>
<feature type="transmembrane region" description="Helical" evidence="9">
    <location>
        <begin position="433"/>
        <end position="456"/>
    </location>
</feature>
<dbReference type="Pfam" id="PF01825">
    <property type="entry name" value="GPS"/>
    <property type="match status" value="1"/>
</dbReference>
<feature type="transmembrane region" description="Helical" evidence="9">
    <location>
        <begin position="507"/>
        <end position="527"/>
    </location>
</feature>
<dbReference type="GO" id="GO:0007166">
    <property type="term" value="P:cell surface receptor signaling pathway"/>
    <property type="evidence" value="ECO:0007669"/>
    <property type="project" value="InterPro"/>
</dbReference>
<evidence type="ECO:0000256" key="2">
    <source>
        <dbReference type="ARBA" id="ARBA00007343"/>
    </source>
</evidence>
<dbReference type="InterPro" id="IPR046338">
    <property type="entry name" value="GAIN_dom_sf"/>
</dbReference>
<evidence type="ECO:0000256" key="1">
    <source>
        <dbReference type="ARBA" id="ARBA00004141"/>
    </source>
</evidence>
<feature type="transmembrane region" description="Helical" evidence="9">
    <location>
        <begin position="623"/>
        <end position="645"/>
    </location>
</feature>
<keyword evidence="3 9" id="KW-0812">Transmembrane</keyword>